<evidence type="ECO:0000256" key="1">
    <source>
        <dbReference type="ARBA" id="ARBA00004651"/>
    </source>
</evidence>
<evidence type="ECO:0000256" key="9">
    <source>
        <dbReference type="ARBA" id="ARBA00023136"/>
    </source>
</evidence>
<evidence type="ECO:0000256" key="8">
    <source>
        <dbReference type="ARBA" id="ARBA00022989"/>
    </source>
</evidence>
<evidence type="ECO:0000313" key="13">
    <source>
        <dbReference type="Proteomes" id="UP000607559"/>
    </source>
</evidence>
<reference evidence="12" key="2">
    <citation type="submission" date="2020-09" db="EMBL/GenBank/DDBJ databases">
        <authorList>
            <person name="Sun Q."/>
            <person name="Zhou Y."/>
        </authorList>
    </citation>
    <scope>NUCLEOTIDE SEQUENCE</scope>
    <source>
        <strain evidence="12">CGMCC 1.15448</strain>
    </source>
</reference>
<dbReference type="SUPFAM" id="SSF161098">
    <property type="entry name" value="MetI-like"/>
    <property type="match status" value="1"/>
</dbReference>
<evidence type="ECO:0000256" key="4">
    <source>
        <dbReference type="ARBA" id="ARBA00022448"/>
    </source>
</evidence>
<comment type="similarity">
    <text evidence="2 10">Belongs to the binding-protein-dependent transport system permease family. CysTW subfamily.</text>
</comment>
<sequence length="290" mass="31913">MDGKYVKYRLGKSYGFQSLVYLLAFACIVPLLAILFYIIRAGITKINWHFLVNIPKPVGESGGGIANALVGSIIIILVAAVIAVPIGILAGVYLSEHRKGRLAYWCRLSTDILQGVPSIVIGIVAYFWLVRPWDIGFIHHRGGFSALSGSVALAIMMLPIIVRSTEETLKLLPDSLREAALALGMPFHRVMFKVIIPVGISGILSGIMLSVARITGETAPLLFTAFGNPYLSVNIGKPMQSLPLLIFNYATSPYQDWLNLAWGASLILLVWVLFLNIFTKVITRKWKVQF</sequence>
<keyword evidence="7 10" id="KW-0812">Transmembrane</keyword>
<feature type="transmembrane region" description="Helical" evidence="10">
    <location>
        <begin position="112"/>
        <end position="130"/>
    </location>
</feature>
<dbReference type="Pfam" id="PF00528">
    <property type="entry name" value="BPD_transp_1"/>
    <property type="match status" value="1"/>
</dbReference>
<proteinExistence type="inferred from homology"/>
<feature type="transmembrane region" description="Helical" evidence="10">
    <location>
        <begin position="64"/>
        <end position="92"/>
    </location>
</feature>
<dbReference type="Proteomes" id="UP000607559">
    <property type="component" value="Unassembled WGS sequence"/>
</dbReference>
<dbReference type="InterPro" id="IPR035906">
    <property type="entry name" value="MetI-like_sf"/>
</dbReference>
<dbReference type="GO" id="GO:0005315">
    <property type="term" value="F:phosphate transmembrane transporter activity"/>
    <property type="evidence" value="ECO:0007669"/>
    <property type="project" value="InterPro"/>
</dbReference>
<accession>A0A8J2UF40</accession>
<keyword evidence="9 10" id="KW-0472">Membrane</keyword>
<evidence type="ECO:0000256" key="2">
    <source>
        <dbReference type="ARBA" id="ARBA00007069"/>
    </source>
</evidence>
<keyword evidence="4" id="KW-0813">Transport</keyword>
<name>A0A8J2UF40_9BACT</name>
<dbReference type="GO" id="GO:0035435">
    <property type="term" value="P:phosphate ion transmembrane transport"/>
    <property type="evidence" value="ECO:0007669"/>
    <property type="project" value="InterPro"/>
</dbReference>
<organism evidence="12 13">
    <name type="scientific">Puia dinghuensis</name>
    <dbReference type="NCBI Taxonomy" id="1792502"/>
    <lineage>
        <taxon>Bacteria</taxon>
        <taxon>Pseudomonadati</taxon>
        <taxon>Bacteroidota</taxon>
        <taxon>Chitinophagia</taxon>
        <taxon>Chitinophagales</taxon>
        <taxon>Chitinophagaceae</taxon>
        <taxon>Puia</taxon>
    </lineage>
</organism>
<feature type="transmembrane region" description="Helical" evidence="10">
    <location>
        <begin position="20"/>
        <end position="43"/>
    </location>
</feature>
<dbReference type="PROSITE" id="PS50928">
    <property type="entry name" value="ABC_TM1"/>
    <property type="match status" value="1"/>
</dbReference>
<gene>
    <name evidence="12" type="ORF">GCM10011511_33750</name>
</gene>
<keyword evidence="6" id="KW-0592">Phosphate transport</keyword>
<dbReference type="InterPro" id="IPR000515">
    <property type="entry name" value="MetI-like"/>
</dbReference>
<evidence type="ECO:0000256" key="3">
    <source>
        <dbReference type="ARBA" id="ARBA00016864"/>
    </source>
</evidence>
<feature type="domain" description="ABC transmembrane type-1" evidence="11">
    <location>
        <begin position="69"/>
        <end position="279"/>
    </location>
</feature>
<evidence type="ECO:0000259" key="11">
    <source>
        <dbReference type="PROSITE" id="PS50928"/>
    </source>
</evidence>
<evidence type="ECO:0000256" key="5">
    <source>
        <dbReference type="ARBA" id="ARBA00022475"/>
    </source>
</evidence>
<protein>
    <recommendedName>
        <fullName evidence="3 10">Phosphate transport system permease protein PstA</fullName>
    </recommendedName>
</protein>
<dbReference type="PANTHER" id="PTHR42922">
    <property type="entry name" value="PHOSPHATE TRANSPORT SYSTEM PERMEASE PROTEIN PSTA"/>
    <property type="match status" value="1"/>
</dbReference>
<dbReference type="RefSeq" id="WP_188933718.1">
    <property type="nucleotide sequence ID" value="NZ_BMJC01000003.1"/>
</dbReference>
<keyword evidence="5 10" id="KW-1003">Cell membrane</keyword>
<reference evidence="12" key="1">
    <citation type="journal article" date="2014" name="Int. J. Syst. Evol. Microbiol.">
        <title>Complete genome sequence of Corynebacterium casei LMG S-19264T (=DSM 44701T), isolated from a smear-ripened cheese.</title>
        <authorList>
            <consortium name="US DOE Joint Genome Institute (JGI-PGF)"/>
            <person name="Walter F."/>
            <person name="Albersmeier A."/>
            <person name="Kalinowski J."/>
            <person name="Ruckert C."/>
        </authorList>
    </citation>
    <scope>NUCLEOTIDE SEQUENCE</scope>
    <source>
        <strain evidence="12">CGMCC 1.15448</strain>
    </source>
</reference>
<dbReference type="InterPro" id="IPR051408">
    <property type="entry name" value="Phosphate_transprt_permease"/>
</dbReference>
<dbReference type="CDD" id="cd06261">
    <property type="entry name" value="TM_PBP2"/>
    <property type="match status" value="1"/>
</dbReference>
<feature type="transmembrane region" description="Helical" evidence="10">
    <location>
        <begin position="257"/>
        <end position="278"/>
    </location>
</feature>
<dbReference type="PROSITE" id="PS51257">
    <property type="entry name" value="PROKAR_LIPOPROTEIN"/>
    <property type="match status" value="1"/>
</dbReference>
<comment type="subcellular location">
    <subcellularLocation>
        <location evidence="1 10">Cell membrane</location>
        <topology evidence="1 10">Multi-pass membrane protein</topology>
    </subcellularLocation>
</comment>
<dbReference type="GO" id="GO:0005886">
    <property type="term" value="C:plasma membrane"/>
    <property type="evidence" value="ECO:0007669"/>
    <property type="project" value="UniProtKB-SubCell"/>
</dbReference>
<dbReference type="EMBL" id="BMJC01000003">
    <property type="protein sequence ID" value="GGB07505.1"/>
    <property type="molecule type" value="Genomic_DNA"/>
</dbReference>
<dbReference type="InterPro" id="IPR005672">
    <property type="entry name" value="Phosphate_PstA"/>
</dbReference>
<keyword evidence="13" id="KW-1185">Reference proteome</keyword>
<evidence type="ECO:0000313" key="12">
    <source>
        <dbReference type="EMBL" id="GGB07505.1"/>
    </source>
</evidence>
<feature type="transmembrane region" description="Helical" evidence="10">
    <location>
        <begin position="190"/>
        <end position="212"/>
    </location>
</feature>
<feature type="transmembrane region" description="Helical" evidence="10">
    <location>
        <begin position="142"/>
        <end position="162"/>
    </location>
</feature>
<dbReference type="AlphaFoldDB" id="A0A8J2UF40"/>
<dbReference type="NCBIfam" id="TIGR00974">
    <property type="entry name" value="3a0107s02c"/>
    <property type="match status" value="1"/>
</dbReference>
<dbReference type="Gene3D" id="1.10.3720.10">
    <property type="entry name" value="MetI-like"/>
    <property type="match status" value="1"/>
</dbReference>
<evidence type="ECO:0000256" key="6">
    <source>
        <dbReference type="ARBA" id="ARBA00022592"/>
    </source>
</evidence>
<evidence type="ECO:0000256" key="7">
    <source>
        <dbReference type="ARBA" id="ARBA00022692"/>
    </source>
</evidence>
<keyword evidence="8 10" id="KW-1133">Transmembrane helix</keyword>
<evidence type="ECO:0000256" key="10">
    <source>
        <dbReference type="RuleBase" id="RU363043"/>
    </source>
</evidence>
<dbReference type="PANTHER" id="PTHR42922:SF1">
    <property type="entry name" value="PHOSPHATE TRANSPORT SYSTEM PERMEASE PROTEIN PSTA"/>
    <property type="match status" value="1"/>
</dbReference>
<comment type="caution">
    <text evidence="12">The sequence shown here is derived from an EMBL/GenBank/DDBJ whole genome shotgun (WGS) entry which is preliminary data.</text>
</comment>